<dbReference type="InterPro" id="IPR003661">
    <property type="entry name" value="HisK_dim/P_dom"/>
</dbReference>
<dbReference type="SMART" id="SM00388">
    <property type="entry name" value="HisKA"/>
    <property type="match status" value="1"/>
</dbReference>
<dbReference type="PROSITE" id="PS50109">
    <property type="entry name" value="HIS_KIN"/>
    <property type="match status" value="1"/>
</dbReference>
<keyword evidence="4" id="KW-0963">Cytoplasm</keyword>
<evidence type="ECO:0000256" key="6">
    <source>
        <dbReference type="ARBA" id="ARBA00022679"/>
    </source>
</evidence>
<dbReference type="InterPro" id="IPR003594">
    <property type="entry name" value="HATPase_dom"/>
</dbReference>
<dbReference type="SUPFAM" id="SSF55874">
    <property type="entry name" value="ATPase domain of HSP90 chaperone/DNA topoisomerase II/histidine kinase"/>
    <property type="match status" value="1"/>
</dbReference>
<protein>
    <recommendedName>
        <fullName evidence="14">Sensory histidine kinase/phosphatase NtrB</fullName>
        <ecNumber evidence="3">2.7.13.3</ecNumber>
    </recommendedName>
    <alternativeName>
        <fullName evidence="15">Nitrogen regulation protein NR(II)</fullName>
    </alternativeName>
    <alternativeName>
        <fullName evidence="16">Nitrogen regulator II</fullName>
    </alternativeName>
</protein>
<dbReference type="KEGG" id="psi:S70_09125"/>
<dbReference type="SUPFAM" id="SSF55785">
    <property type="entry name" value="PYP-like sensor domain (PAS domain)"/>
    <property type="match status" value="1"/>
</dbReference>
<dbReference type="SMART" id="SM00091">
    <property type="entry name" value="PAS"/>
    <property type="match status" value="1"/>
</dbReference>
<accession>A0A140NKQ8</accession>
<dbReference type="GeneID" id="93517510"/>
<evidence type="ECO:0000256" key="11">
    <source>
        <dbReference type="ARBA" id="ARBA00023012"/>
    </source>
</evidence>
<dbReference type="CDD" id="cd00082">
    <property type="entry name" value="HisKA"/>
    <property type="match status" value="1"/>
</dbReference>
<evidence type="ECO:0000313" key="19">
    <source>
        <dbReference type="Proteomes" id="UP000005012"/>
    </source>
</evidence>
<dbReference type="InterPro" id="IPR005467">
    <property type="entry name" value="His_kinase_dom"/>
</dbReference>
<dbReference type="CDD" id="cd16918">
    <property type="entry name" value="HATPase_Glnl-NtrB-like"/>
    <property type="match status" value="1"/>
</dbReference>
<gene>
    <name evidence="18" type="primary">glnL</name>
    <name evidence="18" type="ordered locus">S70_09125</name>
</gene>
<evidence type="ECO:0000256" key="8">
    <source>
        <dbReference type="ARBA" id="ARBA00022777"/>
    </source>
</evidence>
<evidence type="ECO:0000256" key="10">
    <source>
        <dbReference type="ARBA" id="ARBA00022840"/>
    </source>
</evidence>
<dbReference type="EMBL" id="CP003488">
    <property type="protein sequence ID" value="AFH93685.1"/>
    <property type="molecule type" value="Genomic_DNA"/>
</dbReference>
<evidence type="ECO:0000256" key="16">
    <source>
        <dbReference type="ARBA" id="ARBA00043094"/>
    </source>
</evidence>
<keyword evidence="10" id="KW-0067">ATP-binding</keyword>
<reference evidence="19" key="2">
    <citation type="submission" date="2012-04" db="EMBL/GenBank/DDBJ databases">
        <title>Complete genome sequence of Providencia stuartii clinical isolate MRSN 2154.</title>
        <authorList>
            <person name="Clifford R.J."/>
            <person name="Hang J."/>
            <person name="Riley M.C."/>
            <person name="Onmus-Leone F."/>
            <person name="Kuschner R.A."/>
            <person name="Lesho E.P."/>
            <person name="Waterman P.E."/>
        </authorList>
    </citation>
    <scope>NUCLEOTIDE SEQUENCE [LARGE SCALE GENOMIC DNA]</scope>
    <source>
        <strain evidence="19">MRSN 2154</strain>
    </source>
</reference>
<keyword evidence="12" id="KW-0535">Nitrogen fixation</keyword>
<comment type="function">
    <text evidence="13">Member of the two-component regulatory system NtrB/NtrC, which controls expression of the nitrogen-regulated (ntr) genes in response to nitrogen limitation. Under conditions of nitrogen limitation, NtrB autophosphorylates and transfers the phosphoryl group to NtrC. In the presence of nitrogen, acts as a phosphatase that dephosphorylates and inactivates NtrC.</text>
</comment>
<proteinExistence type="predicted"/>
<dbReference type="OrthoDB" id="9789238at2"/>
<name>A0A140NKQ8_PROSM</name>
<dbReference type="GO" id="GO:0005524">
    <property type="term" value="F:ATP binding"/>
    <property type="evidence" value="ECO:0007669"/>
    <property type="project" value="UniProtKB-KW"/>
</dbReference>
<dbReference type="RefSeq" id="WP_004923641.1">
    <property type="nucleotide sequence ID" value="NC_017731.1"/>
</dbReference>
<dbReference type="AlphaFoldDB" id="A0A140NKQ8"/>
<evidence type="ECO:0000256" key="7">
    <source>
        <dbReference type="ARBA" id="ARBA00022741"/>
    </source>
</evidence>
<evidence type="ECO:0000256" key="1">
    <source>
        <dbReference type="ARBA" id="ARBA00000085"/>
    </source>
</evidence>
<dbReference type="GO" id="GO:0016787">
    <property type="term" value="F:hydrolase activity"/>
    <property type="evidence" value="ECO:0007669"/>
    <property type="project" value="UniProtKB-KW"/>
</dbReference>
<dbReference type="Pfam" id="PF02518">
    <property type="entry name" value="HATPase_c"/>
    <property type="match status" value="1"/>
</dbReference>
<evidence type="ECO:0000256" key="15">
    <source>
        <dbReference type="ARBA" id="ARBA00042313"/>
    </source>
</evidence>
<evidence type="ECO:0000259" key="17">
    <source>
        <dbReference type="PROSITE" id="PS50109"/>
    </source>
</evidence>
<evidence type="ECO:0000313" key="18">
    <source>
        <dbReference type="EMBL" id="AFH93685.1"/>
    </source>
</evidence>
<dbReference type="InterPro" id="IPR035965">
    <property type="entry name" value="PAS-like_dom_sf"/>
</dbReference>
<evidence type="ECO:0000256" key="3">
    <source>
        <dbReference type="ARBA" id="ARBA00012438"/>
    </source>
</evidence>
<evidence type="ECO:0000256" key="12">
    <source>
        <dbReference type="ARBA" id="ARBA00023231"/>
    </source>
</evidence>
<dbReference type="NCBIfam" id="NF008293">
    <property type="entry name" value="PRK11073.1"/>
    <property type="match status" value="1"/>
</dbReference>
<feature type="domain" description="Histidine kinase" evidence="17">
    <location>
        <begin position="136"/>
        <end position="349"/>
    </location>
</feature>
<keyword evidence="5" id="KW-0597">Phosphoprotein</keyword>
<sequence>MKAEHLPAPEHILDSLLNSVLIVDYDLVIHYANHAALQILAQSQRKIYGTPLPVLCNYCSLNDELMLNSLKEGHSFTDNEVTLVFNNHSHVMSLSAQPFSAQFILLELSQLDSQRRLSQEQVQNAQQLAARELIRGLAHEIKNPLGGLRGAAQLLSRALPDPKLNEYTQVIIEQADRLRALVDRLLGPQYPGPKTQQSIHHSAENIVRLVSLEKPENITLIRDYDPSLPDLEYYPDQIEQVLLNIIRNALQALSDTGGTITLRTRTAFQVMLQGERYRLAARIDVEDNGPGIPPAIQDTLFYPMVSGREGGTGLGLSIVHSLVDQHAGKIEFTSWPGHTEFSIYLPIKK</sequence>
<evidence type="ECO:0000256" key="14">
    <source>
        <dbReference type="ARBA" id="ARBA00039567"/>
    </source>
</evidence>
<dbReference type="EC" id="2.7.13.3" evidence="3"/>
<dbReference type="PRINTS" id="PR00344">
    <property type="entry name" value="BCTRLSENSOR"/>
</dbReference>
<dbReference type="Pfam" id="PF00512">
    <property type="entry name" value="HisKA"/>
    <property type="match status" value="1"/>
</dbReference>
<dbReference type="FunFam" id="1.10.287.130:FF:000005">
    <property type="entry name" value="Nitrogen regulation histidine kinase"/>
    <property type="match status" value="1"/>
</dbReference>
<dbReference type="InterPro" id="IPR036097">
    <property type="entry name" value="HisK_dim/P_sf"/>
</dbReference>
<dbReference type="GO" id="GO:0005737">
    <property type="term" value="C:cytoplasm"/>
    <property type="evidence" value="ECO:0007669"/>
    <property type="project" value="UniProtKB-SubCell"/>
</dbReference>
<evidence type="ECO:0000256" key="13">
    <source>
        <dbReference type="ARBA" id="ARBA00037696"/>
    </source>
</evidence>
<keyword evidence="9" id="KW-0378">Hydrolase</keyword>
<dbReference type="CDD" id="cd00130">
    <property type="entry name" value="PAS"/>
    <property type="match status" value="1"/>
</dbReference>
<dbReference type="Gene3D" id="3.30.565.10">
    <property type="entry name" value="Histidine kinase-like ATPase, C-terminal domain"/>
    <property type="match status" value="1"/>
</dbReference>
<evidence type="ECO:0000256" key="4">
    <source>
        <dbReference type="ARBA" id="ARBA00022490"/>
    </source>
</evidence>
<dbReference type="FunFam" id="3.30.565.10:FF:000008">
    <property type="entry name" value="Nitrogen regulation histidine kinase"/>
    <property type="match status" value="1"/>
</dbReference>
<keyword evidence="11" id="KW-0902">Two-component regulatory system</keyword>
<dbReference type="GO" id="GO:0000155">
    <property type="term" value="F:phosphorelay sensor kinase activity"/>
    <property type="evidence" value="ECO:0007669"/>
    <property type="project" value="InterPro"/>
</dbReference>
<organism evidence="18 19">
    <name type="scientific">Providencia stuartii (strain MRSN 2154)</name>
    <dbReference type="NCBI Taxonomy" id="1157951"/>
    <lineage>
        <taxon>Bacteria</taxon>
        <taxon>Pseudomonadati</taxon>
        <taxon>Pseudomonadota</taxon>
        <taxon>Gammaproteobacteria</taxon>
        <taxon>Enterobacterales</taxon>
        <taxon>Morganellaceae</taxon>
        <taxon>Providencia</taxon>
    </lineage>
</organism>
<dbReference type="Gene3D" id="1.10.287.130">
    <property type="match status" value="1"/>
</dbReference>
<dbReference type="PATRIC" id="fig|1157951.4.peg.1823"/>
<dbReference type="PANTHER" id="PTHR43065">
    <property type="entry name" value="SENSOR HISTIDINE KINASE"/>
    <property type="match status" value="1"/>
</dbReference>
<reference evidence="18 19" key="1">
    <citation type="journal article" date="2012" name="J. Bacteriol.">
        <title>Complete Genome Sequence of Providencia stuartii Clinical Isolate MRSN 2154.</title>
        <authorList>
            <person name="Clifford R.J."/>
            <person name="Hang J."/>
            <person name="Riley M.C."/>
            <person name="Onmus-Leone F."/>
            <person name="Kuschner R.A."/>
            <person name="Lesho E.P."/>
            <person name="Waterman P.E."/>
        </authorList>
    </citation>
    <scope>NUCLEOTIDE SEQUENCE [LARGE SCALE GENOMIC DNA]</scope>
    <source>
        <strain evidence="18 19">MRSN 2154</strain>
    </source>
</reference>
<dbReference type="SMART" id="SM00387">
    <property type="entry name" value="HATPase_c"/>
    <property type="match status" value="1"/>
</dbReference>
<evidence type="ECO:0000256" key="5">
    <source>
        <dbReference type="ARBA" id="ARBA00022553"/>
    </source>
</evidence>
<evidence type="ECO:0000256" key="9">
    <source>
        <dbReference type="ARBA" id="ARBA00022801"/>
    </source>
</evidence>
<dbReference type="PANTHER" id="PTHR43065:SF16">
    <property type="entry name" value="SENSORY HISTIDINE KINASE_PHOSPHATASE NTRB"/>
    <property type="match status" value="1"/>
</dbReference>
<dbReference type="Proteomes" id="UP000005012">
    <property type="component" value="Chromosome"/>
</dbReference>
<dbReference type="InterPro" id="IPR036890">
    <property type="entry name" value="HATPase_C_sf"/>
</dbReference>
<keyword evidence="7" id="KW-0547">Nucleotide-binding</keyword>
<comment type="subcellular location">
    <subcellularLocation>
        <location evidence="2">Cytoplasm</location>
    </subcellularLocation>
</comment>
<keyword evidence="6 18" id="KW-0808">Transferase</keyword>
<dbReference type="InterPro" id="IPR004358">
    <property type="entry name" value="Sig_transdc_His_kin-like_C"/>
</dbReference>
<comment type="catalytic activity">
    <reaction evidence="1">
        <text>ATP + protein L-histidine = ADP + protein N-phospho-L-histidine.</text>
        <dbReference type="EC" id="2.7.13.3"/>
    </reaction>
</comment>
<dbReference type="HOGENOM" id="CLU_000445_114_39_6"/>
<dbReference type="Gene3D" id="3.30.450.20">
    <property type="entry name" value="PAS domain"/>
    <property type="match status" value="1"/>
</dbReference>
<dbReference type="SUPFAM" id="SSF47384">
    <property type="entry name" value="Homodimeric domain of signal transducing histidine kinase"/>
    <property type="match status" value="1"/>
</dbReference>
<dbReference type="InterPro" id="IPR000014">
    <property type="entry name" value="PAS"/>
</dbReference>
<evidence type="ECO:0000256" key="2">
    <source>
        <dbReference type="ARBA" id="ARBA00004496"/>
    </source>
</evidence>
<keyword evidence="8" id="KW-0418">Kinase</keyword>